<evidence type="ECO:0000313" key="9">
    <source>
        <dbReference type="Proteomes" id="UP000070544"/>
    </source>
</evidence>
<evidence type="ECO:0000256" key="6">
    <source>
        <dbReference type="SAM" id="MobiDB-lite"/>
    </source>
</evidence>
<evidence type="ECO:0000256" key="2">
    <source>
        <dbReference type="ARBA" id="ARBA00022723"/>
    </source>
</evidence>
<feature type="compositionally biased region" description="Acidic residues" evidence="6">
    <location>
        <begin position="450"/>
        <end position="467"/>
    </location>
</feature>
<dbReference type="SMART" id="SM00184">
    <property type="entry name" value="RING"/>
    <property type="match status" value="1"/>
</dbReference>
<evidence type="ECO:0000259" key="7">
    <source>
        <dbReference type="PROSITE" id="PS50089"/>
    </source>
</evidence>
<organism evidence="8 9">
    <name type="scientific">Gonapodya prolifera (strain JEL478)</name>
    <name type="common">Monoblepharis prolifera</name>
    <dbReference type="NCBI Taxonomy" id="1344416"/>
    <lineage>
        <taxon>Eukaryota</taxon>
        <taxon>Fungi</taxon>
        <taxon>Fungi incertae sedis</taxon>
        <taxon>Chytridiomycota</taxon>
        <taxon>Chytridiomycota incertae sedis</taxon>
        <taxon>Monoblepharidomycetes</taxon>
        <taxon>Monoblepharidales</taxon>
        <taxon>Gonapodyaceae</taxon>
        <taxon>Gonapodya</taxon>
    </lineage>
</organism>
<keyword evidence="9" id="KW-1185">Reference proteome</keyword>
<feature type="domain" description="RING-type" evidence="7">
    <location>
        <begin position="260"/>
        <end position="301"/>
    </location>
</feature>
<dbReference type="GO" id="GO:0008270">
    <property type="term" value="F:zinc ion binding"/>
    <property type="evidence" value="ECO:0007669"/>
    <property type="project" value="UniProtKB-KW"/>
</dbReference>
<dbReference type="InterPro" id="IPR001841">
    <property type="entry name" value="Znf_RING"/>
</dbReference>
<dbReference type="Proteomes" id="UP000070544">
    <property type="component" value="Unassembled WGS sequence"/>
</dbReference>
<feature type="compositionally biased region" description="Basic residues" evidence="6">
    <location>
        <begin position="611"/>
        <end position="623"/>
    </location>
</feature>
<keyword evidence="2" id="KW-0479">Metal-binding</keyword>
<sequence length="712" mass="78022">MTGPDKKPRRKDKISLDSTVKRRRKRNSWLEETLLPPELRTSGVPLPTNHADLLQIYDAATERRSYISSVLFRACIAALRAKCTELENEKNATSERADKSSQKKDILRTERDTLKAEKAALKRERDALKLERDKLNGERDTLKDERDTLKDELARSKTDMGGSKADLDAATEEKAKLNQQLETLTTQLCTVTTERDSLAADLSRLQKKRGSEVLGHSARTPHNAETISTSTSPPSTEPAPTRETQDASDRAAMQRAQVSCAICMDVVAAPHLTSCGHSFCLHCLLLHLESSPAQPACPTCRRTVTQAPVRNWALEGAVEGVVENLPPSDRAEHRRRTKEAVQVLKNEDLWETYFPANQPSALIDYEDGVRRCGACAWEVVGGRCTGCNRLYLENGETQFSSDAEDIDSEADEDAGSDLGVETLFSGESDDEEGWEAVVEGFRQVGAEAERENEEEGPDEYDLDDPFVDDGPVLREEEGSEPDADAESEDEYVDSEDGSDQGVEGEEDDESNTRFSGGKGRKGKERVVQTPTARPRLNRKTPVLSSSSPVTSSPPVPPNKTGRQKRASTSVPIPVLFPSSEVPMPESEDDLVAAAVGWSSPSSATGGGEHLRRTRRTRKPRRAARVTDEDEDGDEGLDDLVLGVVDSSTAASRNPEAAVSVGVPRSGAGRRNKRRIESDDDEVVSAVAESPVGSSRQGRKRNKRMVVESDGEM</sequence>
<protein>
    <recommendedName>
        <fullName evidence="7">RING-type domain-containing protein</fullName>
    </recommendedName>
</protein>
<feature type="compositionally biased region" description="Low complexity" evidence="6">
    <location>
        <begin position="225"/>
        <end position="242"/>
    </location>
</feature>
<dbReference type="Pfam" id="PF00097">
    <property type="entry name" value="zf-C3HC4"/>
    <property type="match status" value="1"/>
</dbReference>
<feature type="region of interest" description="Disordered" evidence="6">
    <location>
        <begin position="209"/>
        <end position="250"/>
    </location>
</feature>
<proteinExistence type="inferred from homology"/>
<dbReference type="InterPro" id="IPR017907">
    <property type="entry name" value="Znf_RING_CS"/>
</dbReference>
<dbReference type="AlphaFoldDB" id="A0A139B0B8"/>
<feature type="region of interest" description="Disordered" evidence="6">
    <location>
        <begin position="87"/>
        <end position="106"/>
    </location>
</feature>
<reference evidence="8 9" key="1">
    <citation type="journal article" date="2015" name="Genome Biol. Evol.">
        <title>Phylogenomic analyses indicate that early fungi evolved digesting cell walls of algal ancestors of land plants.</title>
        <authorList>
            <person name="Chang Y."/>
            <person name="Wang S."/>
            <person name="Sekimoto S."/>
            <person name="Aerts A.L."/>
            <person name="Choi C."/>
            <person name="Clum A."/>
            <person name="LaButti K.M."/>
            <person name="Lindquist E.A."/>
            <person name="Yee Ngan C."/>
            <person name="Ohm R.A."/>
            <person name="Salamov A.A."/>
            <person name="Grigoriev I.V."/>
            <person name="Spatafora J.W."/>
            <person name="Berbee M.L."/>
        </authorList>
    </citation>
    <scope>NUCLEOTIDE SEQUENCE [LARGE SCALE GENOMIC DNA]</scope>
    <source>
        <strain evidence="8 9">JEL478</strain>
    </source>
</reference>
<comment type="similarity">
    <text evidence="1">Belongs to the TRIM/RBCC family.</text>
</comment>
<feature type="compositionally biased region" description="Basic and acidic residues" evidence="6">
    <location>
        <begin position="138"/>
        <end position="158"/>
    </location>
</feature>
<dbReference type="PROSITE" id="PS00518">
    <property type="entry name" value="ZF_RING_1"/>
    <property type="match status" value="1"/>
</dbReference>
<evidence type="ECO:0000256" key="4">
    <source>
        <dbReference type="ARBA" id="ARBA00022833"/>
    </source>
</evidence>
<evidence type="ECO:0000256" key="3">
    <source>
        <dbReference type="ARBA" id="ARBA00022771"/>
    </source>
</evidence>
<feature type="compositionally biased region" description="Acidic residues" evidence="6">
    <location>
        <begin position="402"/>
        <end position="415"/>
    </location>
</feature>
<dbReference type="Gene3D" id="1.10.287.1490">
    <property type="match status" value="1"/>
</dbReference>
<dbReference type="STRING" id="1344416.A0A139B0B8"/>
<dbReference type="InterPro" id="IPR013083">
    <property type="entry name" value="Znf_RING/FYVE/PHD"/>
</dbReference>
<feature type="compositionally biased region" description="Low complexity" evidence="6">
    <location>
        <begin position="540"/>
        <end position="550"/>
    </location>
</feature>
<feature type="region of interest" description="Disordered" evidence="6">
    <location>
        <begin position="399"/>
        <end position="433"/>
    </location>
</feature>
<dbReference type="SUPFAM" id="SSF57850">
    <property type="entry name" value="RING/U-box"/>
    <property type="match status" value="1"/>
</dbReference>
<feature type="region of interest" description="Disordered" evidence="6">
    <location>
        <begin position="138"/>
        <end position="169"/>
    </location>
</feature>
<evidence type="ECO:0000313" key="8">
    <source>
        <dbReference type="EMBL" id="KXS22442.1"/>
    </source>
</evidence>
<accession>A0A139B0B8</accession>
<keyword evidence="4" id="KW-0862">Zinc</keyword>
<dbReference type="InterPro" id="IPR018957">
    <property type="entry name" value="Znf_C3HC4_RING-type"/>
</dbReference>
<dbReference type="EMBL" id="KQ965731">
    <property type="protein sequence ID" value="KXS22442.1"/>
    <property type="molecule type" value="Genomic_DNA"/>
</dbReference>
<feature type="compositionally biased region" description="Acidic residues" evidence="6">
    <location>
        <begin position="477"/>
        <end position="509"/>
    </location>
</feature>
<dbReference type="Gene3D" id="3.30.40.10">
    <property type="entry name" value="Zinc/RING finger domain, C3HC4 (zinc finger)"/>
    <property type="match status" value="1"/>
</dbReference>
<gene>
    <name evidence="8" type="ORF">M427DRAFT_65403</name>
</gene>
<keyword evidence="3 5" id="KW-0863">Zinc-finger</keyword>
<evidence type="ECO:0000256" key="1">
    <source>
        <dbReference type="ARBA" id="ARBA00008518"/>
    </source>
</evidence>
<feature type="compositionally biased region" description="Acidic residues" evidence="6">
    <location>
        <begin position="627"/>
        <end position="637"/>
    </location>
</feature>
<dbReference type="PROSITE" id="PS50089">
    <property type="entry name" value="ZF_RING_2"/>
    <property type="match status" value="1"/>
</dbReference>
<feature type="region of interest" description="Disordered" evidence="6">
    <location>
        <begin position="447"/>
        <end position="712"/>
    </location>
</feature>
<evidence type="ECO:0000256" key="5">
    <source>
        <dbReference type="PROSITE-ProRule" id="PRU00175"/>
    </source>
</evidence>
<name>A0A139B0B8_GONPJ</name>
<dbReference type="OrthoDB" id="6105938at2759"/>
<dbReference type="PANTHER" id="PTHR24103">
    <property type="entry name" value="E3 UBIQUITIN-PROTEIN LIGASE TRIM"/>
    <property type="match status" value="1"/>
</dbReference>
<dbReference type="InterPro" id="IPR050143">
    <property type="entry name" value="TRIM/RBCC"/>
</dbReference>